<dbReference type="InterPro" id="IPR006674">
    <property type="entry name" value="HD_domain"/>
</dbReference>
<evidence type="ECO:0000256" key="7">
    <source>
        <dbReference type="ARBA" id="ARBA00022741"/>
    </source>
</evidence>
<dbReference type="Proteomes" id="UP000824204">
    <property type="component" value="Unassembled WGS sequence"/>
</dbReference>
<dbReference type="InterPro" id="IPR004821">
    <property type="entry name" value="Cyt_trans-like"/>
</dbReference>
<dbReference type="GO" id="GO:0009435">
    <property type="term" value="P:NAD+ biosynthetic process"/>
    <property type="evidence" value="ECO:0007669"/>
    <property type="project" value="UniProtKB-UniRule"/>
</dbReference>
<dbReference type="EC" id="2.7.7.18" evidence="12"/>
<sequence length="378" mass="42571">MKIAIFGGSFDPVHAEHVNIVRAAREKLGTDKIIVMPANVPPHKQGKNLASPQDRLNMAKLAFAGIPGCEVSSYELNAGGTSYTCRTLAHFRQKFPDATLYWLVGADMLKDFPTWKDPESILSMAELVACSREGEHVNFKAEQLRFFAKYRKGFRVLEFTGRDISSTKARVLAAFGEDLKPYLLEDVIAYIQANGLYRVECVKEALTFLKPARKKHTVSVALTAAAAAAKYKADERSVILAAGLHDSAKNMDLSDPKLQGFSIQEQIPAPVLHQYTGAYLAEHYFGVKDEDVLNAVRYHTSGRPAMSTLEKLIFLSDMLEPGRDFPKVDKLRAYFAKDLNECMFRALDHQIKYLRKGKGEIYPLSFRAYEYYKNLRRN</sequence>
<comment type="pathway">
    <text evidence="2 12">Cofactor biosynthesis; NAD(+) biosynthesis; deamido-NAD(+) from nicotinate D-ribonucleotide: step 1/1.</text>
</comment>
<protein>
    <recommendedName>
        <fullName evidence="12">Probable nicotinate-nucleotide adenylyltransferase</fullName>
        <ecNumber evidence="12">2.7.7.18</ecNumber>
    </recommendedName>
    <alternativeName>
        <fullName evidence="12">Deamido-NAD(+) diphosphorylase</fullName>
    </alternativeName>
    <alternativeName>
        <fullName evidence="12">Deamido-NAD(+) pyrophosphorylase</fullName>
    </alternativeName>
    <alternativeName>
        <fullName evidence="12">Nicotinate mononucleotide adenylyltransferase</fullName>
        <shortName evidence="12">NaMN adenylyltransferase</shortName>
    </alternativeName>
</protein>
<evidence type="ECO:0000259" key="13">
    <source>
        <dbReference type="Pfam" id="PF01467"/>
    </source>
</evidence>
<evidence type="ECO:0000256" key="10">
    <source>
        <dbReference type="ARBA" id="ARBA00023027"/>
    </source>
</evidence>
<evidence type="ECO:0000256" key="1">
    <source>
        <dbReference type="ARBA" id="ARBA00002324"/>
    </source>
</evidence>
<comment type="similarity">
    <text evidence="12">Belongs to the NadD family.</text>
</comment>
<keyword evidence="5 12" id="KW-0548">Nucleotidyltransferase</keyword>
<evidence type="ECO:0000256" key="6">
    <source>
        <dbReference type="ARBA" id="ARBA00022723"/>
    </source>
</evidence>
<feature type="domain" description="Cytidyltransferase-like" evidence="13">
    <location>
        <begin position="5"/>
        <end position="170"/>
    </location>
</feature>
<evidence type="ECO:0000256" key="2">
    <source>
        <dbReference type="ARBA" id="ARBA00005019"/>
    </source>
</evidence>
<keyword evidence="6" id="KW-0479">Metal-binding</keyword>
<dbReference type="Pfam" id="PF01966">
    <property type="entry name" value="HD"/>
    <property type="match status" value="1"/>
</dbReference>
<gene>
    <name evidence="12 15" type="primary">nadD</name>
    <name evidence="15" type="ORF">H9741_01725</name>
</gene>
<reference evidence="15" key="1">
    <citation type="journal article" date="2021" name="PeerJ">
        <title>Extensive microbial diversity within the chicken gut microbiome revealed by metagenomics and culture.</title>
        <authorList>
            <person name="Gilroy R."/>
            <person name="Ravi A."/>
            <person name="Getino M."/>
            <person name="Pursley I."/>
            <person name="Horton D.L."/>
            <person name="Alikhan N.F."/>
            <person name="Baker D."/>
            <person name="Gharbi K."/>
            <person name="Hall N."/>
            <person name="Watson M."/>
            <person name="Adriaenssens E.M."/>
            <person name="Foster-Nyarko E."/>
            <person name="Jarju S."/>
            <person name="Secka A."/>
            <person name="Antonio M."/>
            <person name="Oren A."/>
            <person name="Chaudhuri R.R."/>
            <person name="La Ragione R."/>
            <person name="Hildebrand F."/>
            <person name="Pallen M.J."/>
        </authorList>
    </citation>
    <scope>NUCLEOTIDE SEQUENCE</scope>
    <source>
        <strain evidence="15">811</strain>
    </source>
</reference>
<dbReference type="InterPro" id="IPR014729">
    <property type="entry name" value="Rossmann-like_a/b/a_fold"/>
</dbReference>
<keyword evidence="4 12" id="KW-0808">Transferase</keyword>
<dbReference type="PANTHER" id="PTHR39321">
    <property type="entry name" value="NICOTINATE-NUCLEOTIDE ADENYLYLTRANSFERASE-RELATED"/>
    <property type="match status" value="1"/>
</dbReference>
<keyword evidence="7 12" id="KW-0547">Nucleotide-binding</keyword>
<dbReference type="GO" id="GO:0004515">
    <property type="term" value="F:nicotinate-nucleotide adenylyltransferase activity"/>
    <property type="evidence" value="ECO:0007669"/>
    <property type="project" value="UniProtKB-UniRule"/>
</dbReference>
<dbReference type="NCBIfam" id="NF000840">
    <property type="entry name" value="PRK00071.1-3"/>
    <property type="match status" value="1"/>
</dbReference>
<dbReference type="InterPro" id="IPR005249">
    <property type="entry name" value="YqeK"/>
</dbReference>
<evidence type="ECO:0000313" key="16">
    <source>
        <dbReference type="Proteomes" id="UP000824204"/>
    </source>
</evidence>
<dbReference type="InterPro" id="IPR005248">
    <property type="entry name" value="NadD/NMNAT"/>
</dbReference>
<dbReference type="NCBIfam" id="TIGR00488">
    <property type="entry name" value="bis(5'-nucleosyl)-tetraphosphatase (symmetrical) YqeK"/>
    <property type="match status" value="1"/>
</dbReference>
<dbReference type="GO" id="GO:0005524">
    <property type="term" value="F:ATP binding"/>
    <property type="evidence" value="ECO:0007669"/>
    <property type="project" value="UniProtKB-KW"/>
</dbReference>
<dbReference type="GO" id="GO:0016787">
    <property type="term" value="F:hydrolase activity"/>
    <property type="evidence" value="ECO:0007669"/>
    <property type="project" value="UniProtKB-KW"/>
</dbReference>
<evidence type="ECO:0000256" key="12">
    <source>
        <dbReference type="HAMAP-Rule" id="MF_00244"/>
    </source>
</evidence>
<dbReference type="NCBIfam" id="TIGR00125">
    <property type="entry name" value="cyt_tran_rel"/>
    <property type="match status" value="1"/>
</dbReference>
<dbReference type="AlphaFoldDB" id="A0A9D1V6R9"/>
<reference evidence="15" key="2">
    <citation type="submission" date="2021-04" db="EMBL/GenBank/DDBJ databases">
        <authorList>
            <person name="Gilroy R."/>
        </authorList>
    </citation>
    <scope>NUCLEOTIDE SEQUENCE</scope>
    <source>
        <strain evidence="15">811</strain>
    </source>
</reference>
<dbReference type="NCBIfam" id="TIGR00482">
    <property type="entry name" value="nicotinate (nicotinamide) nucleotide adenylyltransferase"/>
    <property type="match status" value="1"/>
</dbReference>
<dbReference type="SUPFAM" id="SSF109604">
    <property type="entry name" value="HD-domain/PDEase-like"/>
    <property type="match status" value="1"/>
</dbReference>
<evidence type="ECO:0000259" key="14">
    <source>
        <dbReference type="Pfam" id="PF01966"/>
    </source>
</evidence>
<evidence type="ECO:0000256" key="3">
    <source>
        <dbReference type="ARBA" id="ARBA00022642"/>
    </source>
</evidence>
<evidence type="ECO:0000313" key="15">
    <source>
        <dbReference type="EMBL" id="HIX07170.1"/>
    </source>
</evidence>
<dbReference type="Pfam" id="PF01467">
    <property type="entry name" value="CTP_transf_like"/>
    <property type="match status" value="1"/>
</dbReference>
<dbReference type="Gene3D" id="3.40.50.620">
    <property type="entry name" value="HUPs"/>
    <property type="match status" value="1"/>
</dbReference>
<keyword evidence="3 12" id="KW-0662">Pyridine nucleotide biosynthesis</keyword>
<organism evidence="15 16">
    <name type="scientific">Candidatus Borkfalkia faecipullorum</name>
    <dbReference type="NCBI Taxonomy" id="2838510"/>
    <lineage>
        <taxon>Bacteria</taxon>
        <taxon>Bacillati</taxon>
        <taxon>Bacillota</taxon>
        <taxon>Clostridia</taxon>
        <taxon>Christensenellales</taxon>
        <taxon>Christensenellaceae</taxon>
        <taxon>Candidatus Borkfalkia</taxon>
    </lineage>
</organism>
<dbReference type="CDD" id="cd02165">
    <property type="entry name" value="NMNAT"/>
    <property type="match status" value="1"/>
</dbReference>
<evidence type="ECO:0000256" key="4">
    <source>
        <dbReference type="ARBA" id="ARBA00022679"/>
    </source>
</evidence>
<dbReference type="Gene3D" id="1.10.3210.10">
    <property type="entry name" value="Hypothetical protein af1432"/>
    <property type="match status" value="1"/>
</dbReference>
<keyword evidence="8" id="KW-0378">Hydrolase</keyword>
<dbReference type="HAMAP" id="MF_00244">
    <property type="entry name" value="NaMN_adenylyltr"/>
    <property type="match status" value="1"/>
</dbReference>
<dbReference type="EMBL" id="DXFX01000023">
    <property type="protein sequence ID" value="HIX07170.1"/>
    <property type="molecule type" value="Genomic_DNA"/>
</dbReference>
<keyword evidence="9 12" id="KW-0067">ATP-binding</keyword>
<evidence type="ECO:0000256" key="11">
    <source>
        <dbReference type="ARBA" id="ARBA00048721"/>
    </source>
</evidence>
<accession>A0A9D1V6R9</accession>
<dbReference type="GO" id="GO:0046872">
    <property type="term" value="F:metal ion binding"/>
    <property type="evidence" value="ECO:0007669"/>
    <property type="project" value="UniProtKB-KW"/>
</dbReference>
<dbReference type="PANTHER" id="PTHR39321:SF3">
    <property type="entry name" value="PHOSPHOPANTETHEINE ADENYLYLTRANSFERASE"/>
    <property type="match status" value="1"/>
</dbReference>
<feature type="domain" description="HD" evidence="14">
    <location>
        <begin position="215"/>
        <end position="320"/>
    </location>
</feature>
<dbReference type="SUPFAM" id="SSF52374">
    <property type="entry name" value="Nucleotidylyl transferase"/>
    <property type="match status" value="1"/>
</dbReference>
<name>A0A9D1V6R9_9FIRM</name>
<evidence type="ECO:0000256" key="5">
    <source>
        <dbReference type="ARBA" id="ARBA00022695"/>
    </source>
</evidence>
<evidence type="ECO:0000256" key="9">
    <source>
        <dbReference type="ARBA" id="ARBA00022840"/>
    </source>
</evidence>
<comment type="function">
    <text evidence="1 12">Catalyzes the reversible adenylation of nicotinate mononucleotide (NaMN) to nicotinic acid adenine dinucleotide (NaAD).</text>
</comment>
<comment type="catalytic activity">
    <reaction evidence="11 12">
        <text>nicotinate beta-D-ribonucleotide + ATP + H(+) = deamido-NAD(+) + diphosphate</text>
        <dbReference type="Rhea" id="RHEA:22860"/>
        <dbReference type="ChEBI" id="CHEBI:15378"/>
        <dbReference type="ChEBI" id="CHEBI:30616"/>
        <dbReference type="ChEBI" id="CHEBI:33019"/>
        <dbReference type="ChEBI" id="CHEBI:57502"/>
        <dbReference type="ChEBI" id="CHEBI:58437"/>
        <dbReference type="EC" id="2.7.7.18"/>
    </reaction>
</comment>
<keyword evidence="10 12" id="KW-0520">NAD</keyword>
<proteinExistence type="inferred from homology"/>
<evidence type="ECO:0000256" key="8">
    <source>
        <dbReference type="ARBA" id="ARBA00022801"/>
    </source>
</evidence>
<comment type="caution">
    <text evidence="15">The sequence shown here is derived from an EMBL/GenBank/DDBJ whole genome shotgun (WGS) entry which is preliminary data.</text>
</comment>